<keyword evidence="1" id="KW-0812">Transmembrane</keyword>
<feature type="transmembrane region" description="Helical" evidence="1">
    <location>
        <begin position="12"/>
        <end position="33"/>
    </location>
</feature>
<dbReference type="NCBIfam" id="TIGR02532">
    <property type="entry name" value="IV_pilin_GFxxxE"/>
    <property type="match status" value="1"/>
</dbReference>
<dbReference type="InterPro" id="IPR045584">
    <property type="entry name" value="Pilin-like"/>
</dbReference>
<dbReference type="GO" id="GO:0043683">
    <property type="term" value="P:type IV pilus assembly"/>
    <property type="evidence" value="ECO:0007669"/>
    <property type="project" value="InterPro"/>
</dbReference>
<reference evidence="2 3" key="1">
    <citation type="submission" date="2015-11" db="EMBL/GenBank/DDBJ databases">
        <title>Genome sequences of Lysobacter enzymogenes strain C3 and Lysobacter antibioticus ATCC 29479.</title>
        <authorList>
            <person name="Kobayashi D.Y."/>
        </authorList>
    </citation>
    <scope>NUCLEOTIDE SEQUENCE [LARGE SCALE GENOMIC DNA]</scope>
    <source>
        <strain evidence="2 3">C3</strain>
    </source>
</reference>
<dbReference type="InterPro" id="IPR032092">
    <property type="entry name" value="PilW"/>
</dbReference>
<name>A0A0S2DK41_LYSEN</name>
<dbReference type="KEGG" id="lez:GLE_3578"/>
<sequence>MKTSHAQHGLSLIELMVALAIGAMLVLGLLQVFSASRTAYQLSEGLARVQENARFAVDYMQRDLRMVGHQGCVNDQARFLTNPAGFRSTFVAETQPTEAQFAAAAAQLQFQVSVQGYEAQGTAPGGSVTLPTSGAWAGSPALPTYIKNLSPAPAAGSDVVVLRYFSPEGVPLETFASGTTTTMTVEKDRWDKVIASSGLAEPAILGVADCIGATAFQASAIVASANKVTVSVAATGLNKSSMITDNFTTGQAMLYRAESEVFYVAYRADGNPALFRARFSATKNGTAVTPVIEELVRGIENMQLIYGMDSQANSALPPTGFIASQMVADKVQTGASTVPWRRVGLVQVALLSRANTPSAALAPAELPRLLGVQVTPPTDTRYRAVYETTIAMRNRLYGN</sequence>
<dbReference type="Pfam" id="PF07963">
    <property type="entry name" value="N_methyl"/>
    <property type="match status" value="1"/>
</dbReference>
<keyword evidence="1" id="KW-1133">Transmembrane helix</keyword>
<protein>
    <submittedName>
        <fullName evidence="2">Type IV pilus assembly protein</fullName>
    </submittedName>
</protein>
<dbReference type="InterPro" id="IPR012902">
    <property type="entry name" value="N_methyl_site"/>
</dbReference>
<dbReference type="PROSITE" id="PS00409">
    <property type="entry name" value="PROKAR_NTER_METHYL"/>
    <property type="match status" value="1"/>
</dbReference>
<gene>
    <name evidence="2" type="primary">pilW</name>
    <name evidence="2" type="ORF">GLE_3578</name>
</gene>
<organism evidence="2 3">
    <name type="scientific">Lysobacter enzymogenes</name>
    <dbReference type="NCBI Taxonomy" id="69"/>
    <lineage>
        <taxon>Bacteria</taxon>
        <taxon>Pseudomonadati</taxon>
        <taxon>Pseudomonadota</taxon>
        <taxon>Gammaproteobacteria</taxon>
        <taxon>Lysobacterales</taxon>
        <taxon>Lysobacteraceae</taxon>
        <taxon>Lysobacter</taxon>
    </lineage>
</organism>
<evidence type="ECO:0000256" key="1">
    <source>
        <dbReference type="SAM" id="Phobius"/>
    </source>
</evidence>
<evidence type="ECO:0000313" key="2">
    <source>
        <dbReference type="EMBL" id="ALN58922.1"/>
    </source>
</evidence>
<dbReference type="AlphaFoldDB" id="A0A0S2DK41"/>
<dbReference type="Pfam" id="PF16074">
    <property type="entry name" value="PilW"/>
    <property type="match status" value="1"/>
</dbReference>
<dbReference type="STRING" id="69.GLE_3578"/>
<accession>A0A0S2DK41</accession>
<keyword evidence="1" id="KW-0472">Membrane</keyword>
<evidence type="ECO:0000313" key="3">
    <source>
        <dbReference type="Proteomes" id="UP000061569"/>
    </source>
</evidence>
<dbReference type="EMBL" id="CP013140">
    <property type="protein sequence ID" value="ALN58922.1"/>
    <property type="molecule type" value="Genomic_DNA"/>
</dbReference>
<dbReference type="PATRIC" id="fig|69.6.peg.3522"/>
<dbReference type="Proteomes" id="UP000061569">
    <property type="component" value="Chromosome"/>
</dbReference>
<proteinExistence type="predicted"/>
<dbReference type="SUPFAM" id="SSF54523">
    <property type="entry name" value="Pili subunits"/>
    <property type="match status" value="1"/>
</dbReference>